<dbReference type="PATRIC" id="fig|1496.854.peg.3605"/>
<feature type="domain" description="Lumazine-binding" evidence="12">
    <location>
        <begin position="97"/>
        <end position="193"/>
    </location>
</feature>
<dbReference type="Proteomes" id="UP000189137">
    <property type="component" value="Unassembled WGS sequence"/>
</dbReference>
<dbReference type="SUPFAM" id="SSF63380">
    <property type="entry name" value="Riboflavin synthase domain-like"/>
    <property type="match status" value="2"/>
</dbReference>
<dbReference type="FunFam" id="2.40.30.20:FF:000004">
    <property type="entry name" value="Riboflavin synthase, alpha subunit"/>
    <property type="match status" value="1"/>
</dbReference>
<evidence type="ECO:0000256" key="7">
    <source>
        <dbReference type="ARBA" id="ARBA00022619"/>
    </source>
</evidence>
<evidence type="ECO:0000256" key="1">
    <source>
        <dbReference type="ARBA" id="ARBA00000968"/>
    </source>
</evidence>
<proteinExistence type="predicted"/>
<evidence type="ECO:0000256" key="8">
    <source>
        <dbReference type="ARBA" id="ARBA00022679"/>
    </source>
</evidence>
<dbReference type="InterPro" id="IPR026017">
    <property type="entry name" value="Lumazine-bd_dom"/>
</dbReference>
<dbReference type="Proteomes" id="UP000878956">
    <property type="component" value="Unassembled WGS sequence"/>
</dbReference>
<evidence type="ECO:0000256" key="10">
    <source>
        <dbReference type="NCBIfam" id="TIGR00187"/>
    </source>
</evidence>
<dbReference type="EMBL" id="LK932516">
    <property type="protein sequence ID" value="CDS87438.1"/>
    <property type="molecule type" value="Genomic_DNA"/>
</dbReference>
<dbReference type="EMBL" id="DAEPXK010000027">
    <property type="protein sequence ID" value="HBH1543001.1"/>
    <property type="molecule type" value="Genomic_DNA"/>
</dbReference>
<evidence type="ECO:0000313" key="19">
    <source>
        <dbReference type="EMBL" id="VHX92596.1"/>
    </source>
</evidence>
<comment type="catalytic activity">
    <reaction evidence="1">
        <text>2 6,7-dimethyl-8-(1-D-ribityl)lumazine + H(+) = 5-amino-6-(D-ribitylamino)uracil + riboflavin</text>
        <dbReference type="Rhea" id="RHEA:20772"/>
        <dbReference type="ChEBI" id="CHEBI:15378"/>
        <dbReference type="ChEBI" id="CHEBI:15934"/>
        <dbReference type="ChEBI" id="CHEBI:57986"/>
        <dbReference type="ChEBI" id="CHEBI:58201"/>
        <dbReference type="EC" id="2.5.1.9"/>
    </reaction>
</comment>
<evidence type="ECO:0000313" key="22">
    <source>
        <dbReference type="Proteomes" id="UP000411588"/>
    </source>
</evidence>
<protein>
    <recommendedName>
        <fullName evidence="6 10">Riboflavin synthase</fullName>
        <ecNumber evidence="5 10">2.5.1.9</ecNumber>
    </recommendedName>
</protein>
<evidence type="ECO:0000256" key="9">
    <source>
        <dbReference type="ARBA" id="ARBA00022737"/>
    </source>
</evidence>
<dbReference type="InterPro" id="IPR017938">
    <property type="entry name" value="Riboflavin_synthase-like_b-brl"/>
</dbReference>
<evidence type="ECO:0000259" key="12">
    <source>
        <dbReference type="PROSITE" id="PS51177"/>
    </source>
</evidence>
<evidence type="ECO:0000313" key="14">
    <source>
        <dbReference type="EMBL" id="CDS87438.1"/>
    </source>
</evidence>
<dbReference type="InterPro" id="IPR001783">
    <property type="entry name" value="Lumazine-bd"/>
</dbReference>
<evidence type="ECO:0000256" key="2">
    <source>
        <dbReference type="ARBA" id="ARBA00002803"/>
    </source>
</evidence>
<reference evidence="16" key="4">
    <citation type="submission" date="2021-06" db="EMBL/GenBank/DDBJ databases">
        <authorList>
            <consortium name="NCBI Pathogen Detection Project"/>
        </authorList>
    </citation>
    <scope>NUCLEOTIDE SEQUENCE</scope>
    <source>
        <strain evidence="16">HN1000</strain>
    </source>
</reference>
<name>A0A031WJ00_CLODI</name>
<dbReference type="EMBL" id="LK932360">
    <property type="protein sequence ID" value="CDS84083.1"/>
    <property type="molecule type" value="Genomic_DNA"/>
</dbReference>
<evidence type="ECO:0000256" key="5">
    <source>
        <dbReference type="ARBA" id="ARBA00012827"/>
    </source>
</evidence>
<evidence type="ECO:0000256" key="4">
    <source>
        <dbReference type="ARBA" id="ARBA00011233"/>
    </source>
</evidence>
<dbReference type="EC" id="2.5.1.9" evidence="5 10"/>
<feature type="domain" description="Lumazine-binding" evidence="12">
    <location>
        <begin position="1"/>
        <end position="96"/>
    </location>
</feature>
<dbReference type="EMBL" id="LK933149">
    <property type="protein sequence ID" value="CDT43049.1"/>
    <property type="molecule type" value="Genomic_DNA"/>
</dbReference>
<keyword evidence="7" id="KW-0686">Riboflavin biosynthesis</keyword>
<reference evidence="14" key="1">
    <citation type="submission" date="2014-07" db="EMBL/GenBank/DDBJ databases">
        <authorList>
            <person name="Monot Marc"/>
        </authorList>
    </citation>
    <scope>NUCLEOTIDE SEQUENCE</scope>
    <source>
        <strain evidence="15">7032989</strain>
        <strain evidence="13">7032994</strain>
    </source>
</reference>
<feature type="repeat" description="Lumazine-binding" evidence="11">
    <location>
        <begin position="1"/>
        <end position="96"/>
    </location>
</feature>
<feature type="repeat" description="Lumazine-binding" evidence="11">
    <location>
        <begin position="97"/>
        <end position="193"/>
    </location>
</feature>
<evidence type="ECO:0000256" key="6">
    <source>
        <dbReference type="ARBA" id="ARBA00013950"/>
    </source>
</evidence>
<dbReference type="EMBL" id="CAADAN010000008">
    <property type="protein sequence ID" value="VFD32923.1"/>
    <property type="molecule type" value="Genomic_DNA"/>
</dbReference>
<dbReference type="EMBL" id="CAAJVP010000001">
    <property type="protein sequence ID" value="VHX92596.1"/>
    <property type="molecule type" value="Genomic_DNA"/>
</dbReference>
<evidence type="ECO:0000313" key="20">
    <source>
        <dbReference type="Proteomes" id="UP000189137"/>
    </source>
</evidence>
<reference evidence="19 21" key="3">
    <citation type="submission" date="2019-04" db="EMBL/GenBank/DDBJ databases">
        <authorList>
            <consortium name="Pathogen Informatics"/>
        </authorList>
    </citation>
    <scope>NUCLEOTIDE SEQUENCE [LARGE SCALE GENOMIC DNA]</scope>
    <source>
        <strain evidence="22">clo34</strain>
        <strain evidence="18">Clo34</strain>
        <strain evidence="19">Tl291</strain>
        <strain evidence="21">tl291</strain>
        <strain evidence="17 20">VRECD0157</strain>
    </source>
</reference>
<evidence type="ECO:0000313" key="17">
    <source>
        <dbReference type="EMBL" id="SJS15005.1"/>
    </source>
</evidence>
<dbReference type="InterPro" id="IPR023366">
    <property type="entry name" value="ATP_synth_asu-like_sf"/>
</dbReference>
<dbReference type="Proteomes" id="UP000372533">
    <property type="component" value="Unassembled WGS sequence"/>
</dbReference>
<dbReference type="GO" id="GO:0004746">
    <property type="term" value="F:riboflavin synthase activity"/>
    <property type="evidence" value="ECO:0007669"/>
    <property type="project" value="UniProtKB-UniRule"/>
</dbReference>
<dbReference type="OMA" id="HFVTGHV"/>
<dbReference type="NCBIfam" id="TIGR00187">
    <property type="entry name" value="ribE"/>
    <property type="match status" value="1"/>
</dbReference>
<evidence type="ECO:0000256" key="3">
    <source>
        <dbReference type="ARBA" id="ARBA00004887"/>
    </source>
</evidence>
<comment type="pathway">
    <text evidence="3">Cofactor biosynthesis; riboflavin biosynthesis; riboflavin from 2-hydroxy-3-oxobutyl phosphate and 5-amino-6-(D-ribitylamino)uracil: step 2/2.</text>
</comment>
<dbReference type="EMBL" id="FUPS01000004">
    <property type="protein sequence ID" value="SJS15005.1"/>
    <property type="molecule type" value="Genomic_DNA"/>
</dbReference>
<dbReference type="PANTHER" id="PTHR21098">
    <property type="entry name" value="RIBOFLAVIN SYNTHASE ALPHA CHAIN"/>
    <property type="match status" value="1"/>
</dbReference>
<dbReference type="Proteomes" id="UP000411588">
    <property type="component" value="Unassembled WGS sequence"/>
</dbReference>
<dbReference type="Gene3D" id="2.40.30.20">
    <property type="match status" value="2"/>
</dbReference>
<evidence type="ECO:0000313" key="16">
    <source>
        <dbReference type="EMBL" id="HBH1543001.1"/>
    </source>
</evidence>
<dbReference type="PIRSF" id="PIRSF000498">
    <property type="entry name" value="Riboflavin_syn_A"/>
    <property type="match status" value="1"/>
</dbReference>
<comment type="function">
    <text evidence="2">Catalyzes the dismutation of two molecules of 6,7-dimethyl-8-ribityllumazine, resulting in the formation of riboflavin and 5-amino-6-(D-ribitylamino)uracil.</text>
</comment>
<evidence type="ECO:0000313" key="21">
    <source>
        <dbReference type="Proteomes" id="UP000372533"/>
    </source>
</evidence>
<evidence type="ECO:0000313" key="13">
    <source>
        <dbReference type="EMBL" id="CDS84083.1"/>
    </source>
</evidence>
<dbReference type="NCBIfam" id="NF006767">
    <property type="entry name" value="PRK09289.1"/>
    <property type="match status" value="1"/>
</dbReference>
<comment type="subunit">
    <text evidence="4">Homotrimer.</text>
</comment>
<dbReference type="CDD" id="cd00402">
    <property type="entry name" value="Riboflavin_synthase_like"/>
    <property type="match status" value="1"/>
</dbReference>
<reference evidence="16" key="2">
    <citation type="journal article" date="2018" name="Genome Biol.">
        <title>SKESA: strategic k-mer extension for scrupulous assemblies.</title>
        <authorList>
            <person name="Souvorov A."/>
            <person name="Agarwala R."/>
            <person name="Lipman D.J."/>
        </authorList>
    </citation>
    <scope>NUCLEOTIDE SEQUENCE</scope>
    <source>
        <strain evidence="16">HN1000</strain>
    </source>
</reference>
<organism evidence="14">
    <name type="scientific">Clostridioides difficile</name>
    <name type="common">Peptoclostridium difficile</name>
    <dbReference type="NCBI Taxonomy" id="1496"/>
    <lineage>
        <taxon>Bacteria</taxon>
        <taxon>Bacillati</taxon>
        <taxon>Bacillota</taxon>
        <taxon>Clostridia</taxon>
        <taxon>Peptostreptococcales</taxon>
        <taxon>Peptostreptococcaceae</taxon>
        <taxon>Clostridioides</taxon>
    </lineage>
</organism>
<dbReference type="AlphaFoldDB" id="A0A031WJ00"/>
<dbReference type="RefSeq" id="WP_009889593.1">
    <property type="nucleotide sequence ID" value="NZ_AP031492.1"/>
</dbReference>
<dbReference type="KEGG" id="pdf:CD630DERM_16990"/>
<evidence type="ECO:0000313" key="15">
    <source>
        <dbReference type="EMBL" id="CDT43049.1"/>
    </source>
</evidence>
<evidence type="ECO:0000256" key="11">
    <source>
        <dbReference type="PROSITE-ProRule" id="PRU00524"/>
    </source>
</evidence>
<evidence type="ECO:0000313" key="18">
    <source>
        <dbReference type="EMBL" id="VFD32923.1"/>
    </source>
</evidence>
<dbReference type="SMR" id="A0A031WJ00"/>
<dbReference type="PROSITE" id="PS51177">
    <property type="entry name" value="LUMAZINE_BIND"/>
    <property type="match status" value="2"/>
</dbReference>
<dbReference type="Pfam" id="PF00677">
    <property type="entry name" value="Lum_binding"/>
    <property type="match status" value="2"/>
</dbReference>
<accession>A0A031WJ00</accession>
<gene>
    <name evidence="14" type="primary">ribE</name>
    <name evidence="15" type="ORF">BN1095_470133</name>
    <name evidence="14" type="ORF">BN1096_620036</name>
    <name evidence="13" type="ORF">BN1097_250036</name>
    <name evidence="16" type="ORF">KRM00_002506</name>
    <name evidence="19" type="ORF">SAMEA1402366_00143</name>
    <name evidence="18" type="ORF">SAMEA1402399_02315</name>
    <name evidence="17" type="ORF">SAMEA3375112_01334</name>
</gene>
<dbReference type="PANTHER" id="PTHR21098:SF12">
    <property type="entry name" value="RIBOFLAVIN SYNTHASE"/>
    <property type="match status" value="1"/>
</dbReference>
<dbReference type="GO" id="GO:0009231">
    <property type="term" value="P:riboflavin biosynthetic process"/>
    <property type="evidence" value="ECO:0007669"/>
    <property type="project" value="UniProtKB-KW"/>
</dbReference>
<keyword evidence="8 14" id="KW-0808">Transferase</keyword>
<sequence length="221" mass="24033">MFTGIVEEVGILRKITANGKSGKVTILSNKILDGTNLGDSIAVNGVCLTVSNLGKNEFTADVMMETIRSTNLGLLNANDKVNLERAMSLSSRFGGHIVTGHVDGKGTICKFEKDENAVLVSIRPDKKLLSSMILKGSVAIDGVSLTISYLDDEIFKVSIIPHTKINTILLTKNVGDFVNLESDVIGKYVNNFMANNYKELNSNSSNHKSNIDKDFLFKNGF</sequence>
<dbReference type="FunFam" id="2.40.30.20:FF:000003">
    <property type="entry name" value="Riboflavin synthase, alpha subunit"/>
    <property type="match status" value="1"/>
</dbReference>
<keyword evidence="9" id="KW-0677">Repeat</keyword>